<dbReference type="Proteomes" id="UP000030760">
    <property type="component" value="Unassembled WGS sequence"/>
</dbReference>
<reference evidence="4" key="1">
    <citation type="journal article" date="2013" name="Genome Announc.">
        <title>Draft Genome Sequence of Streptomyces bottropensis ATCC 25435, a Bottromycin-Producing Actinomycete.</title>
        <authorList>
            <person name="Zhang H."/>
            <person name="Zhou W."/>
            <person name="Zhuang Y."/>
            <person name="Liang X."/>
            <person name="Liu T."/>
        </authorList>
    </citation>
    <scope>NUCLEOTIDE SEQUENCE [LARGE SCALE GENOMIC DNA]</scope>
    <source>
        <strain evidence="4">ATCC 25435</strain>
    </source>
</reference>
<dbReference type="Gene3D" id="3.40.50.2300">
    <property type="match status" value="1"/>
</dbReference>
<name>M3DHY2_9ACTN</name>
<evidence type="ECO:0000313" key="3">
    <source>
        <dbReference type="EMBL" id="EMF56367.1"/>
    </source>
</evidence>
<dbReference type="InterPro" id="IPR001789">
    <property type="entry name" value="Sig_transdc_resp-reg_receiver"/>
</dbReference>
<dbReference type="SUPFAM" id="SSF52172">
    <property type="entry name" value="CheY-like"/>
    <property type="match status" value="1"/>
</dbReference>
<accession>M3DHY2</accession>
<keyword evidence="1" id="KW-0597">Phosphoprotein</keyword>
<evidence type="ECO:0000259" key="2">
    <source>
        <dbReference type="PROSITE" id="PS50110"/>
    </source>
</evidence>
<evidence type="ECO:0000313" key="4">
    <source>
        <dbReference type="Proteomes" id="UP000030760"/>
    </source>
</evidence>
<organism evidence="3 4">
    <name type="scientific">Streptomyces bottropensis ATCC 25435</name>
    <dbReference type="NCBI Taxonomy" id="1054862"/>
    <lineage>
        <taxon>Bacteria</taxon>
        <taxon>Bacillati</taxon>
        <taxon>Actinomycetota</taxon>
        <taxon>Actinomycetes</taxon>
        <taxon>Kitasatosporales</taxon>
        <taxon>Streptomycetaceae</taxon>
        <taxon>Streptomyces</taxon>
    </lineage>
</organism>
<dbReference type="EMBL" id="KB405064">
    <property type="protein sequence ID" value="EMF56367.1"/>
    <property type="molecule type" value="Genomic_DNA"/>
</dbReference>
<dbReference type="AlphaFoldDB" id="M3DHY2"/>
<sequence length="75" mass="7755">MRQTASLAPDVVLMDLQMPGTDGTTATAAIRAAHPEVRVLALTTRHGANCDCSSSTAVDRDHVCGGHLPVACVRG</sequence>
<dbReference type="GO" id="GO:0000160">
    <property type="term" value="P:phosphorelay signal transduction system"/>
    <property type="evidence" value="ECO:0007669"/>
    <property type="project" value="InterPro"/>
</dbReference>
<dbReference type="PROSITE" id="PS50110">
    <property type="entry name" value="RESPONSE_REGULATORY"/>
    <property type="match status" value="1"/>
</dbReference>
<feature type="modified residue" description="4-aspartylphosphate" evidence="1">
    <location>
        <position position="15"/>
    </location>
</feature>
<dbReference type="Pfam" id="PF00072">
    <property type="entry name" value="Response_reg"/>
    <property type="match status" value="1"/>
</dbReference>
<feature type="domain" description="Response regulatory" evidence="2">
    <location>
        <begin position="1"/>
        <end position="75"/>
    </location>
</feature>
<proteinExistence type="predicted"/>
<dbReference type="InterPro" id="IPR011006">
    <property type="entry name" value="CheY-like_superfamily"/>
</dbReference>
<protein>
    <submittedName>
        <fullName evidence="3">LuxR family two component transcriptional regulator</fullName>
    </submittedName>
</protein>
<evidence type="ECO:0000256" key="1">
    <source>
        <dbReference type="PROSITE-ProRule" id="PRU00169"/>
    </source>
</evidence>
<gene>
    <name evidence="3" type="ORF">SBD_2277</name>
</gene>